<dbReference type="Gene3D" id="1.20.1640.10">
    <property type="entry name" value="Multidrug efflux transporter AcrB transmembrane domain"/>
    <property type="match status" value="2"/>
</dbReference>
<reference evidence="8" key="1">
    <citation type="submission" date="2021-02" db="EMBL/GenBank/DDBJ databases">
        <title>Natronoglycomyces albus gen. nov., sp. nov, a haloalkaliphilic actinobacterium from a soda solonchak soil.</title>
        <authorList>
            <person name="Sorokin D.Y."/>
            <person name="Khijniak T.V."/>
            <person name="Zakharycheva A.P."/>
            <person name="Boueva O.V."/>
            <person name="Ariskina E.V."/>
            <person name="Hahnke R.L."/>
            <person name="Bunk B."/>
            <person name="Sproer C."/>
            <person name="Schumann P."/>
            <person name="Evtushenko L.I."/>
            <person name="Kublanov I.V."/>
        </authorList>
    </citation>
    <scope>NUCLEOTIDE SEQUENCE</scope>
    <source>
        <strain evidence="8">DSM 106290</strain>
    </source>
</reference>
<organism evidence="8 9">
    <name type="scientific">Natronoglycomyces albus</name>
    <dbReference type="NCBI Taxonomy" id="2811108"/>
    <lineage>
        <taxon>Bacteria</taxon>
        <taxon>Bacillati</taxon>
        <taxon>Actinomycetota</taxon>
        <taxon>Actinomycetes</taxon>
        <taxon>Glycomycetales</taxon>
        <taxon>Glycomycetaceae</taxon>
        <taxon>Natronoglycomyces</taxon>
    </lineage>
</organism>
<dbReference type="SUPFAM" id="SSF82866">
    <property type="entry name" value="Multidrug efflux transporter AcrB transmembrane domain"/>
    <property type="match status" value="2"/>
</dbReference>
<feature type="transmembrane region" description="Helical" evidence="6">
    <location>
        <begin position="175"/>
        <end position="198"/>
    </location>
</feature>
<feature type="transmembrane region" description="Helical" evidence="6">
    <location>
        <begin position="541"/>
        <end position="561"/>
    </location>
</feature>
<sequence>MFRWLGTTIIKTRWFIVAALVAIYAVGAAWGTGVFDDLADGGFVNPDAPSVVTSADIEERFGHNGAEVLILYSHAELTVDDDEFAAAVTSSVDEVAALSPVSSATSYFNTGLDQFVSTDRHSTFVAVEFHSSDEDGMLSDFRLVEEVAPAEGVTTQLGGPAAMFSEIGDTVKNDLIIAEIISLPLLLIIMVLVFGAVVAALMPMIIAGMAILGGLAITRVLTYFVDVSVFAVNVITIIGLGMSIDYCLFVLRRFREELAAGRDKRTAVLNTVATAGRTVGVSGLIIVLCMAGLLFIPLPFLHGIAYGVMAAVGVAMLGAMVVLPAMLYLLGHRIDKLKVLRKQEKRSGGDSEGFWYRVGSAVMARPILVLVAVALGLGALAIPAFNASFGGVNETTLPPGSEPRLVIETLREDFPGQENEVSTVMVEVESDAVLEQVLAGLRAVSNVEDVVRIDTTETHTLFEVGYEVDSFSPEARHIVHDIRDLDIAGAQLEVTGETAYLVDMLADIRDNVPALVIYIAVVTFILLFLAFGSIILPIKAILMNLLSLGACIGIVVWIFQYGNLSGILFFEATGYIDPTNLILMLVILFALSTDYEVFLLSRAREEWDNGADNRTAVLRAMQRTGGIITAAAIILIVVVGAFSLSSIVMMKMVGVGMAVAIFLDATVVRMLLVPSTMRLLGRANWWVPGPLAKLYSSYGLERSAKADAEKPTSTKAAD</sequence>
<dbReference type="Proteomes" id="UP000662939">
    <property type="component" value="Chromosome"/>
</dbReference>
<protein>
    <submittedName>
        <fullName evidence="8">MMPL family transporter</fullName>
    </submittedName>
</protein>
<proteinExistence type="predicted"/>
<evidence type="ECO:0000313" key="9">
    <source>
        <dbReference type="Proteomes" id="UP000662939"/>
    </source>
</evidence>
<dbReference type="PANTHER" id="PTHR33406:SF13">
    <property type="entry name" value="MEMBRANE PROTEIN YDFJ"/>
    <property type="match status" value="1"/>
</dbReference>
<feature type="transmembrane region" description="Helical" evidence="6">
    <location>
        <begin position="272"/>
        <end position="298"/>
    </location>
</feature>
<accession>A0A895XRT3</accession>
<keyword evidence="4 6" id="KW-1133">Transmembrane helix</keyword>
<dbReference type="AlphaFoldDB" id="A0A895XRT3"/>
<dbReference type="InterPro" id="IPR004869">
    <property type="entry name" value="MMPL_dom"/>
</dbReference>
<feature type="transmembrane region" description="Helical" evidence="6">
    <location>
        <begin position="230"/>
        <end position="251"/>
    </location>
</feature>
<dbReference type="Pfam" id="PF03176">
    <property type="entry name" value="MMPL"/>
    <property type="match status" value="2"/>
</dbReference>
<dbReference type="KEGG" id="nav:JQS30_04805"/>
<comment type="subcellular location">
    <subcellularLocation>
        <location evidence="1">Cell membrane</location>
        <topology evidence="1">Multi-pass membrane protein</topology>
    </subcellularLocation>
</comment>
<feature type="transmembrane region" description="Helical" evidence="6">
    <location>
        <begin position="515"/>
        <end position="536"/>
    </location>
</feature>
<feature type="transmembrane region" description="Helical" evidence="6">
    <location>
        <begin position="653"/>
        <end position="672"/>
    </location>
</feature>
<feature type="transmembrane region" description="Helical" evidence="6">
    <location>
        <begin position="12"/>
        <end position="30"/>
    </location>
</feature>
<evidence type="ECO:0000256" key="1">
    <source>
        <dbReference type="ARBA" id="ARBA00004651"/>
    </source>
</evidence>
<keyword evidence="2" id="KW-1003">Cell membrane</keyword>
<feature type="domain" description="Membrane transport protein MMPL" evidence="7">
    <location>
        <begin position="45"/>
        <end position="368"/>
    </location>
</feature>
<dbReference type="GO" id="GO:0005886">
    <property type="term" value="C:plasma membrane"/>
    <property type="evidence" value="ECO:0007669"/>
    <property type="project" value="UniProtKB-SubCell"/>
</dbReference>
<keyword evidence="9" id="KW-1185">Reference proteome</keyword>
<feature type="transmembrane region" description="Helical" evidence="6">
    <location>
        <begin position="367"/>
        <end position="389"/>
    </location>
</feature>
<dbReference type="InterPro" id="IPR050545">
    <property type="entry name" value="Mycobact_MmpL"/>
</dbReference>
<dbReference type="EMBL" id="CP070496">
    <property type="protein sequence ID" value="QSB06233.1"/>
    <property type="molecule type" value="Genomic_DNA"/>
</dbReference>
<evidence type="ECO:0000256" key="4">
    <source>
        <dbReference type="ARBA" id="ARBA00022989"/>
    </source>
</evidence>
<evidence type="ECO:0000256" key="2">
    <source>
        <dbReference type="ARBA" id="ARBA00022475"/>
    </source>
</evidence>
<gene>
    <name evidence="8" type="ORF">JQS30_04805</name>
</gene>
<feature type="transmembrane region" description="Helical" evidence="6">
    <location>
        <begin position="304"/>
        <end position="331"/>
    </location>
</feature>
<dbReference type="PANTHER" id="PTHR33406">
    <property type="entry name" value="MEMBRANE PROTEIN MJ1562-RELATED"/>
    <property type="match status" value="1"/>
</dbReference>
<feature type="transmembrane region" description="Helical" evidence="6">
    <location>
        <begin position="205"/>
        <end position="224"/>
    </location>
</feature>
<evidence type="ECO:0000256" key="5">
    <source>
        <dbReference type="ARBA" id="ARBA00023136"/>
    </source>
</evidence>
<feature type="domain" description="Membrane transport protein MMPL" evidence="7">
    <location>
        <begin position="462"/>
        <end position="686"/>
    </location>
</feature>
<keyword evidence="5 6" id="KW-0472">Membrane</keyword>
<dbReference type="RefSeq" id="WP_213172242.1">
    <property type="nucleotide sequence ID" value="NZ_CP070496.1"/>
</dbReference>
<feature type="transmembrane region" description="Helical" evidence="6">
    <location>
        <begin position="581"/>
        <end position="603"/>
    </location>
</feature>
<feature type="transmembrane region" description="Helical" evidence="6">
    <location>
        <begin position="624"/>
        <end position="647"/>
    </location>
</feature>
<evidence type="ECO:0000256" key="6">
    <source>
        <dbReference type="SAM" id="Phobius"/>
    </source>
</evidence>
<keyword evidence="3 6" id="KW-0812">Transmembrane</keyword>
<evidence type="ECO:0000256" key="3">
    <source>
        <dbReference type="ARBA" id="ARBA00022692"/>
    </source>
</evidence>
<name>A0A895XRT3_9ACTN</name>
<evidence type="ECO:0000313" key="8">
    <source>
        <dbReference type="EMBL" id="QSB06233.1"/>
    </source>
</evidence>
<evidence type="ECO:0000259" key="7">
    <source>
        <dbReference type="Pfam" id="PF03176"/>
    </source>
</evidence>